<protein>
    <submittedName>
        <fullName evidence="2">Uncharacterized protein</fullName>
    </submittedName>
</protein>
<accession>A0A2S2Q8I4</accession>
<keyword evidence="1" id="KW-1133">Transmembrane helix</keyword>
<keyword evidence="1" id="KW-0812">Transmembrane</keyword>
<dbReference type="AlphaFoldDB" id="A0A2S2Q8I4"/>
<keyword evidence="1" id="KW-0472">Membrane</keyword>
<sequence length="106" mass="12254">MYLIWSGDIVEGWNLGCTSLISPTVRITPYPRAISKHTSRGTVVYRIKYTGWAARQYGFLRTQSFKSLIYYYKDWALLIFLFGNVTLCVCMLVPIICRILFSIVVD</sequence>
<evidence type="ECO:0000313" key="2">
    <source>
        <dbReference type="EMBL" id="MBY74024.1"/>
    </source>
</evidence>
<proteinExistence type="predicted"/>
<feature type="transmembrane region" description="Helical" evidence="1">
    <location>
        <begin position="75"/>
        <end position="101"/>
    </location>
</feature>
<organism evidence="2">
    <name type="scientific">Sipha flava</name>
    <name type="common">yellow sugarcane aphid</name>
    <dbReference type="NCBI Taxonomy" id="143950"/>
    <lineage>
        <taxon>Eukaryota</taxon>
        <taxon>Metazoa</taxon>
        <taxon>Ecdysozoa</taxon>
        <taxon>Arthropoda</taxon>
        <taxon>Hexapoda</taxon>
        <taxon>Insecta</taxon>
        <taxon>Pterygota</taxon>
        <taxon>Neoptera</taxon>
        <taxon>Paraneoptera</taxon>
        <taxon>Hemiptera</taxon>
        <taxon>Sternorrhyncha</taxon>
        <taxon>Aphidomorpha</taxon>
        <taxon>Aphidoidea</taxon>
        <taxon>Aphididae</taxon>
        <taxon>Sipha</taxon>
    </lineage>
</organism>
<evidence type="ECO:0000256" key="1">
    <source>
        <dbReference type="SAM" id="Phobius"/>
    </source>
</evidence>
<dbReference type="EMBL" id="GGMS01004821">
    <property type="protein sequence ID" value="MBY74024.1"/>
    <property type="molecule type" value="Transcribed_RNA"/>
</dbReference>
<name>A0A2S2Q8I4_9HEMI</name>
<reference evidence="2" key="1">
    <citation type="submission" date="2018-04" db="EMBL/GenBank/DDBJ databases">
        <title>Transcriptome assembly of Sipha flava.</title>
        <authorList>
            <person name="Scully E.D."/>
            <person name="Geib S.M."/>
            <person name="Palmer N.A."/>
            <person name="Koch K."/>
            <person name="Bradshaw J."/>
            <person name="Heng-Moss T."/>
            <person name="Sarath G."/>
        </authorList>
    </citation>
    <scope>NUCLEOTIDE SEQUENCE</scope>
</reference>
<gene>
    <name evidence="2" type="ORF">g.95693</name>
</gene>